<protein>
    <submittedName>
        <fullName evidence="2">Uncharacterized protein</fullName>
    </submittedName>
</protein>
<reference evidence="2 3" key="1">
    <citation type="journal article" date="2016" name="Environ. Microbiol.">
        <title>Genomic resolution of a cold subsurface aquifer community provides metabolic insights for novel microbes adapted to high CO concentrations.</title>
        <authorList>
            <person name="Probst A.J."/>
            <person name="Castelle C.J."/>
            <person name="Singh A."/>
            <person name="Brown C.T."/>
            <person name="Anantharaman K."/>
            <person name="Sharon I."/>
            <person name="Hug L.A."/>
            <person name="Burstein D."/>
            <person name="Emerson J.B."/>
            <person name="Thomas B.C."/>
            <person name="Banfield J.F."/>
        </authorList>
    </citation>
    <scope>NUCLEOTIDE SEQUENCE [LARGE SCALE GENOMIC DNA]</scope>
    <source>
        <strain evidence="2">CG1_02_32_51</strain>
    </source>
</reference>
<evidence type="ECO:0000256" key="1">
    <source>
        <dbReference type="SAM" id="MobiDB-lite"/>
    </source>
</evidence>
<comment type="caution">
    <text evidence="2">The sequence shown here is derived from an EMBL/GenBank/DDBJ whole genome shotgun (WGS) entry which is preliminary data.</text>
</comment>
<gene>
    <name evidence="2" type="ORF">AUJ23_03665</name>
</gene>
<accession>A0A1J4U579</accession>
<sequence>MGRIKEFYSSDDGYTTKPPENNHIETPKDQYDLDLTHTLSKSNLIIESKKINKEEEPKVYQEMHDYFFEKLLIDSIPNEIDFESIGEYYQNIQIKDTIHIGDDGNYKKAKIEGYLLRALIDGKKYFLYTKSLDEKNKVKHLNIDEIRFLLTTNNESNNNIYDIQLEKIKKIINNRLLQIENKPKFKKLIERLKK</sequence>
<evidence type="ECO:0000313" key="3">
    <source>
        <dbReference type="Proteomes" id="UP000181941"/>
    </source>
</evidence>
<dbReference type="Proteomes" id="UP000181941">
    <property type="component" value="Unassembled WGS sequence"/>
</dbReference>
<dbReference type="STRING" id="1805238.AUJ23_03665"/>
<name>A0A1J4U579_9BACT</name>
<feature type="region of interest" description="Disordered" evidence="1">
    <location>
        <begin position="1"/>
        <end position="27"/>
    </location>
</feature>
<evidence type="ECO:0000313" key="2">
    <source>
        <dbReference type="EMBL" id="OIO18443.1"/>
    </source>
</evidence>
<proteinExistence type="predicted"/>
<organism evidence="2 3">
    <name type="scientific">Candidatus Magasanikbacteria bacterium CG1_02_32_51</name>
    <dbReference type="NCBI Taxonomy" id="1805238"/>
    <lineage>
        <taxon>Bacteria</taxon>
        <taxon>Candidatus Magasanikiibacteriota</taxon>
    </lineage>
</organism>
<dbReference type="AlphaFoldDB" id="A0A1J4U579"/>
<dbReference type="EMBL" id="MNVC01000044">
    <property type="protein sequence ID" value="OIO18443.1"/>
    <property type="molecule type" value="Genomic_DNA"/>
</dbReference>